<organism evidence="2 3">
    <name type="scientific">Phormidium tenue NIES-30</name>
    <dbReference type="NCBI Taxonomy" id="549789"/>
    <lineage>
        <taxon>Bacteria</taxon>
        <taxon>Bacillati</taxon>
        <taxon>Cyanobacteriota</taxon>
        <taxon>Cyanophyceae</taxon>
        <taxon>Oscillatoriophycideae</taxon>
        <taxon>Oscillatoriales</taxon>
        <taxon>Oscillatoriaceae</taxon>
        <taxon>Phormidium</taxon>
    </lineage>
</organism>
<dbReference type="RefSeq" id="WP_073607710.1">
    <property type="nucleotide sequence ID" value="NZ_MRCG01000003.1"/>
</dbReference>
<dbReference type="STRING" id="549789.NIES30_07135"/>
<dbReference type="PANTHER" id="PTHR34107:SF7">
    <property type="entry name" value="SLR2092 PROTEIN"/>
    <property type="match status" value="1"/>
</dbReference>
<evidence type="ECO:0000313" key="3">
    <source>
        <dbReference type="Proteomes" id="UP000185557"/>
    </source>
</evidence>
<proteinExistence type="predicted"/>
<dbReference type="CDD" id="cd06260">
    <property type="entry name" value="DUF820-like"/>
    <property type="match status" value="1"/>
</dbReference>
<accession>A0A1U7J8F9</accession>
<name>A0A1U7J8F9_9CYAN</name>
<dbReference type="AlphaFoldDB" id="A0A1U7J8F9"/>
<sequence>MTLTIRELERLQAAHPDYRMELVDGEVTIMSPSSYESDEVSIELARVLGNWVRPRQLGRVTGSSAGFILPNADTRAPDVSFVKAERLRRSPRSFAELAPDLMVEVKSPTDKLTKLRSKIQDFLALGTQVGILIDPEARCVEVYRAGDEAILLGDGDRLAVPDLLPGWEVAVADLWPLVFE</sequence>
<dbReference type="Pfam" id="PF05685">
    <property type="entry name" value="Uma2"/>
    <property type="match status" value="1"/>
</dbReference>
<dbReference type="InterPro" id="IPR011335">
    <property type="entry name" value="Restrct_endonuc-II-like"/>
</dbReference>
<protein>
    <recommendedName>
        <fullName evidence="1">Putative restriction endonuclease domain-containing protein</fullName>
    </recommendedName>
</protein>
<feature type="domain" description="Putative restriction endonuclease" evidence="1">
    <location>
        <begin position="7"/>
        <end position="172"/>
    </location>
</feature>
<reference evidence="2 3" key="1">
    <citation type="submission" date="2016-11" db="EMBL/GenBank/DDBJ databases">
        <title>Draft Genome Sequences of Nine Cyanobacterial Strains from Diverse Habitats.</title>
        <authorList>
            <person name="Zhu T."/>
            <person name="Hou S."/>
            <person name="Lu X."/>
            <person name="Hess W.R."/>
        </authorList>
    </citation>
    <scope>NUCLEOTIDE SEQUENCE [LARGE SCALE GENOMIC DNA]</scope>
    <source>
        <strain evidence="2 3">NIES-30</strain>
    </source>
</reference>
<dbReference type="Proteomes" id="UP000185557">
    <property type="component" value="Unassembled WGS sequence"/>
</dbReference>
<dbReference type="InterPro" id="IPR008538">
    <property type="entry name" value="Uma2"/>
</dbReference>
<gene>
    <name evidence="2" type="ORF">NIES30_07135</name>
</gene>
<dbReference type="PANTHER" id="PTHR34107">
    <property type="entry name" value="SLL0198 PROTEIN-RELATED"/>
    <property type="match status" value="1"/>
</dbReference>
<dbReference type="Gene3D" id="3.90.1570.10">
    <property type="entry name" value="tt1808, chain A"/>
    <property type="match status" value="1"/>
</dbReference>
<dbReference type="OrthoDB" id="455378at2"/>
<evidence type="ECO:0000259" key="1">
    <source>
        <dbReference type="Pfam" id="PF05685"/>
    </source>
</evidence>
<dbReference type="InterPro" id="IPR012296">
    <property type="entry name" value="Nuclease_put_TT1808"/>
</dbReference>
<evidence type="ECO:0000313" key="2">
    <source>
        <dbReference type="EMBL" id="OKH49602.1"/>
    </source>
</evidence>
<dbReference type="SUPFAM" id="SSF52980">
    <property type="entry name" value="Restriction endonuclease-like"/>
    <property type="match status" value="1"/>
</dbReference>
<dbReference type="EMBL" id="MRCG01000003">
    <property type="protein sequence ID" value="OKH49602.1"/>
    <property type="molecule type" value="Genomic_DNA"/>
</dbReference>
<comment type="caution">
    <text evidence="2">The sequence shown here is derived from an EMBL/GenBank/DDBJ whole genome shotgun (WGS) entry which is preliminary data.</text>
</comment>
<keyword evidence="3" id="KW-1185">Reference proteome</keyword>